<accession>A0A5P9P3Q6</accession>
<evidence type="ECO:0000313" key="4">
    <source>
        <dbReference type="Proteomes" id="UP000326170"/>
    </source>
</evidence>
<evidence type="ECO:0000259" key="2">
    <source>
        <dbReference type="PROSITE" id="PS51186"/>
    </source>
</evidence>
<dbReference type="PANTHER" id="PTHR43072">
    <property type="entry name" value="N-ACETYLTRANSFERASE"/>
    <property type="match status" value="1"/>
</dbReference>
<reference evidence="3 4" key="1">
    <citation type="journal article" date="2007" name="Int. J. Syst. Evol. Microbiol.">
        <title>Natronorubrum sulfidifaciens sp. nov., an extremely haloalkaliphilic archaeon isolated from Aiding salt lake in Xin-Jiang, China.</title>
        <authorList>
            <person name="Cui H.L."/>
            <person name="Tohty D."/>
            <person name="Liu H.C."/>
            <person name="Liu S.J."/>
            <person name="Oren A."/>
            <person name="Zhou P.J."/>
        </authorList>
    </citation>
    <scope>NUCLEOTIDE SEQUENCE [LARGE SCALE GENOMIC DNA]</scope>
    <source>
        <strain evidence="3 4">7-3</strain>
    </source>
</reference>
<dbReference type="GO" id="GO:0016747">
    <property type="term" value="F:acyltransferase activity, transferring groups other than amino-acyl groups"/>
    <property type="evidence" value="ECO:0007669"/>
    <property type="project" value="InterPro"/>
</dbReference>
<protein>
    <submittedName>
        <fullName evidence="3">GNAT family N-acetyltransferase</fullName>
    </submittedName>
</protein>
<feature type="domain" description="N-acetyltransferase" evidence="2">
    <location>
        <begin position="135"/>
        <end position="315"/>
    </location>
</feature>
<dbReference type="InterPro" id="IPR016181">
    <property type="entry name" value="Acyl_CoA_acyltransferase"/>
</dbReference>
<dbReference type="CDD" id="cd04301">
    <property type="entry name" value="NAT_SF"/>
    <property type="match status" value="1"/>
</dbReference>
<dbReference type="KEGG" id="nas:GCU68_09615"/>
<dbReference type="InterPro" id="IPR000182">
    <property type="entry name" value="GNAT_dom"/>
</dbReference>
<dbReference type="AlphaFoldDB" id="A0A5P9P3Q6"/>
<evidence type="ECO:0000256" key="1">
    <source>
        <dbReference type="SAM" id="MobiDB-lite"/>
    </source>
</evidence>
<dbReference type="EMBL" id="CP045488">
    <property type="protein sequence ID" value="QFU82763.1"/>
    <property type="molecule type" value="Genomic_DNA"/>
</dbReference>
<evidence type="ECO:0000313" key="3">
    <source>
        <dbReference type="EMBL" id="QFU82763.1"/>
    </source>
</evidence>
<keyword evidence="3" id="KW-0808">Transferase</keyword>
<dbReference type="PROSITE" id="PS51186">
    <property type="entry name" value="GNAT"/>
    <property type="match status" value="1"/>
</dbReference>
<dbReference type="Pfam" id="PF00583">
    <property type="entry name" value="Acetyltransf_1"/>
    <property type="match status" value="1"/>
</dbReference>
<organism evidence="3 4">
    <name type="scientific">Natronorubrum aibiense</name>
    <dbReference type="NCBI Taxonomy" id="348826"/>
    <lineage>
        <taxon>Archaea</taxon>
        <taxon>Methanobacteriati</taxon>
        <taxon>Methanobacteriota</taxon>
        <taxon>Stenosarchaea group</taxon>
        <taxon>Halobacteria</taxon>
        <taxon>Halobacteriales</taxon>
        <taxon>Natrialbaceae</taxon>
        <taxon>Natronorubrum</taxon>
    </lineage>
</organism>
<feature type="region of interest" description="Disordered" evidence="1">
    <location>
        <begin position="69"/>
        <end position="88"/>
    </location>
</feature>
<gene>
    <name evidence="3" type="ORF">GCU68_09615</name>
</gene>
<dbReference type="SUPFAM" id="SSF55729">
    <property type="entry name" value="Acyl-CoA N-acyltransferases (Nat)"/>
    <property type="match status" value="1"/>
</dbReference>
<keyword evidence="4" id="KW-1185">Reference proteome</keyword>
<dbReference type="Proteomes" id="UP000326170">
    <property type="component" value="Chromosome"/>
</dbReference>
<proteinExistence type="predicted"/>
<dbReference type="Gene3D" id="3.40.630.30">
    <property type="match status" value="1"/>
</dbReference>
<dbReference type="PANTHER" id="PTHR43072:SF52">
    <property type="entry name" value="GCN5-RELATED N-ACETYLTRANSFERASE"/>
    <property type="match status" value="1"/>
</dbReference>
<name>A0A5P9P3Q6_9EURY</name>
<sequence length="318" mass="35107">MGNGEGHLSRLIVDSVLADTVPILKVVVGGGGRMSVHPTLSFDTEIQRAVYEYVERHGAVTPDELARSIRIDSDPAHSKPARSRSYTEPICPPMDDLESCLEALQTQGYLTESDGKYRVALSTTTTTLDLEDGSVTIRAAREEDRRGVIETMREVAREGTYIVAENVATQLEGDSALVRANEDRSRVVFVAVFEPETDTDDEADEDRTAPLTTDDDASVVGWLHLDANELPSLSHTAELTVGVSPELRRHGVGSQLLEYGLEWADSAGYRKVYQNIPATNEGALEFLESNGWQREGEHKEQYRIDDAFVDEIMLAAWP</sequence>